<feature type="compositionally biased region" description="Basic and acidic residues" evidence="3">
    <location>
        <begin position="508"/>
        <end position="527"/>
    </location>
</feature>
<feature type="region of interest" description="Disordered" evidence="3">
    <location>
        <begin position="489"/>
        <end position="543"/>
    </location>
</feature>
<reference evidence="6 7" key="1">
    <citation type="submission" date="2022-03" db="EMBL/GenBank/DDBJ databases">
        <authorList>
            <person name="Brunel B."/>
        </authorList>
    </citation>
    <scope>NUCLEOTIDE SEQUENCE [LARGE SCALE GENOMIC DNA]</scope>
    <source>
        <strain evidence="6">STM5069sample</strain>
    </source>
</reference>
<dbReference type="PANTHER" id="PTHR21661:SF35">
    <property type="entry name" value="EPOXIDE HYDROLASE"/>
    <property type="match status" value="1"/>
</dbReference>
<accession>A0ABM9E8Z6</accession>
<dbReference type="EMBL" id="CAKXZT010000144">
    <property type="protein sequence ID" value="CAH2405635.1"/>
    <property type="molecule type" value="Genomic_DNA"/>
</dbReference>
<keyword evidence="7" id="KW-1185">Reference proteome</keyword>
<name>A0ABM9E8Z6_9HYPH</name>
<proteinExistence type="inferred from homology"/>
<evidence type="ECO:0000256" key="1">
    <source>
        <dbReference type="ARBA" id="ARBA00010088"/>
    </source>
</evidence>
<feature type="domain" description="Membrane-associated sensor" evidence="5">
    <location>
        <begin position="56"/>
        <end position="288"/>
    </location>
</feature>
<feature type="transmembrane region" description="Helical" evidence="4">
    <location>
        <begin position="28"/>
        <end position="48"/>
    </location>
</feature>
<comment type="similarity">
    <text evidence="1">Belongs to the peptidase S33 family.</text>
</comment>
<keyword evidence="4" id="KW-0472">Membrane</keyword>
<keyword evidence="2" id="KW-0378">Hydrolase</keyword>
<dbReference type="PANTHER" id="PTHR21661">
    <property type="entry name" value="EPOXIDE HYDROLASE 1-RELATED"/>
    <property type="match status" value="1"/>
</dbReference>
<evidence type="ECO:0000259" key="5">
    <source>
        <dbReference type="Pfam" id="PF17158"/>
    </source>
</evidence>
<dbReference type="SUPFAM" id="SSF53474">
    <property type="entry name" value="alpha/beta-Hydrolases"/>
    <property type="match status" value="1"/>
</dbReference>
<dbReference type="Gene3D" id="3.40.50.1820">
    <property type="entry name" value="alpha/beta hydrolase"/>
    <property type="match status" value="1"/>
</dbReference>
<dbReference type="Proteomes" id="UP001153050">
    <property type="component" value="Unassembled WGS sequence"/>
</dbReference>
<evidence type="ECO:0000313" key="7">
    <source>
        <dbReference type="Proteomes" id="UP001153050"/>
    </source>
</evidence>
<evidence type="ECO:0000256" key="4">
    <source>
        <dbReference type="SAM" id="Phobius"/>
    </source>
</evidence>
<feature type="transmembrane region" description="Helical" evidence="4">
    <location>
        <begin position="206"/>
        <end position="226"/>
    </location>
</feature>
<feature type="transmembrane region" description="Helical" evidence="4">
    <location>
        <begin position="169"/>
        <end position="186"/>
    </location>
</feature>
<evidence type="ECO:0000256" key="3">
    <source>
        <dbReference type="SAM" id="MobiDB-lite"/>
    </source>
</evidence>
<keyword evidence="4" id="KW-0812">Transmembrane</keyword>
<comment type="caution">
    <text evidence="6">The sequence shown here is derived from an EMBL/GenBank/DDBJ whole genome shotgun (WGS) entry which is preliminary data.</text>
</comment>
<dbReference type="InterPro" id="IPR033424">
    <property type="entry name" value="MASE4"/>
</dbReference>
<sequence length="568" mass="62290">MERTAVTVPEDDFFVLSSLPPSRAQKQLALVFVLGLLAVYVLITVGPLSGIHLSRVDAFVPAYATAMFVNDSITAILLYTQFSILRSRATLLIASGYLFTALMLIPFVLAFPGLFTPKGGLVGGMQSTSWIYFFQHAGFPLFVIGYALSKGSNPSKRFWQATARAEISLSVALTAAVVLLASYFFIAGEALLPPVTLDSTRLSPVWPYVGAPVALLSIAAMVVLWIRRHSMLDLWLMVVMLLFTIEMPLSYYPDPARFSLGWYTVRVFGVLSSGLVLMVLLHEITTLYTRLLGAVRGQRHEREARLVTGDAVAATVAKPTEPGWDPIRIAKAWTVLMKRLGYNRFVAQGGDWGALITEQMALMAPPELIAIHTNMPATIPPEIVKALAAGSPPPADLGPDENRAYEQVAFFYKFGLGYANEMALRPQTLSGLVDSPAGLASWILDHDADSYALIARSFDGEPEGLTRDDILDNITLYWLTNTAISSGTPANGEGGLLRRQRHHQSRRREREPQRDLHGAEELDRTRVPEAPALRPPAQGLPLRGMGTAEVLHRRRARIVQDVADGVKC</sequence>
<dbReference type="Pfam" id="PF17158">
    <property type="entry name" value="MASE4"/>
    <property type="match status" value="1"/>
</dbReference>
<feature type="transmembrane region" description="Helical" evidence="4">
    <location>
        <begin position="263"/>
        <end position="281"/>
    </location>
</feature>
<keyword evidence="4" id="KW-1133">Transmembrane helix</keyword>
<dbReference type="InterPro" id="IPR029058">
    <property type="entry name" value="AB_hydrolase_fold"/>
</dbReference>
<feature type="transmembrane region" description="Helical" evidence="4">
    <location>
        <begin position="60"/>
        <end position="79"/>
    </location>
</feature>
<evidence type="ECO:0000313" key="6">
    <source>
        <dbReference type="EMBL" id="CAH2405635.1"/>
    </source>
</evidence>
<protein>
    <recommendedName>
        <fullName evidence="5">Membrane-associated sensor domain-containing protein</fullName>
    </recommendedName>
</protein>
<feature type="transmembrane region" description="Helical" evidence="4">
    <location>
        <begin position="233"/>
        <end position="251"/>
    </location>
</feature>
<feature type="transmembrane region" description="Helical" evidence="4">
    <location>
        <begin position="91"/>
        <end position="110"/>
    </location>
</feature>
<organism evidence="6 7">
    <name type="scientific">Mesorhizobium escarrei</name>
    <dbReference type="NCBI Taxonomy" id="666018"/>
    <lineage>
        <taxon>Bacteria</taxon>
        <taxon>Pseudomonadati</taxon>
        <taxon>Pseudomonadota</taxon>
        <taxon>Alphaproteobacteria</taxon>
        <taxon>Hyphomicrobiales</taxon>
        <taxon>Phyllobacteriaceae</taxon>
        <taxon>Mesorhizobium</taxon>
    </lineage>
</organism>
<feature type="compositionally biased region" description="Basic residues" evidence="3">
    <location>
        <begin position="498"/>
        <end position="507"/>
    </location>
</feature>
<evidence type="ECO:0000256" key="2">
    <source>
        <dbReference type="ARBA" id="ARBA00022801"/>
    </source>
</evidence>
<feature type="transmembrane region" description="Helical" evidence="4">
    <location>
        <begin position="130"/>
        <end position="148"/>
    </location>
</feature>
<gene>
    <name evidence="6" type="ORF">MES5069_480028</name>
</gene>